<evidence type="ECO:0000313" key="2">
    <source>
        <dbReference type="Proteomes" id="UP000257109"/>
    </source>
</evidence>
<dbReference type="AlphaFoldDB" id="A0A371GCD1"/>
<feature type="non-terminal residue" evidence="1">
    <location>
        <position position="1"/>
    </location>
</feature>
<keyword evidence="2" id="KW-1185">Reference proteome</keyword>
<proteinExistence type="predicted"/>
<sequence>MLTTYNLFQLRGCSTELSFSAAVAANSVAFALYRVSWLLTATGNSYHCICVTEIVARSRRIVSLFLVCTSASPFSSQILLVELIPFLLNSLFHPTHSFSGQAHLFAASSIMQDTTDCSGAVWSGPCPLQGVAIAEQFSVAAVVDQIAVKFSFRNLLCKVPI</sequence>
<organism evidence="1 2">
    <name type="scientific">Mucuna pruriens</name>
    <name type="common">Velvet bean</name>
    <name type="synonym">Dolichos pruriens</name>
    <dbReference type="NCBI Taxonomy" id="157652"/>
    <lineage>
        <taxon>Eukaryota</taxon>
        <taxon>Viridiplantae</taxon>
        <taxon>Streptophyta</taxon>
        <taxon>Embryophyta</taxon>
        <taxon>Tracheophyta</taxon>
        <taxon>Spermatophyta</taxon>
        <taxon>Magnoliopsida</taxon>
        <taxon>eudicotyledons</taxon>
        <taxon>Gunneridae</taxon>
        <taxon>Pentapetalae</taxon>
        <taxon>rosids</taxon>
        <taxon>fabids</taxon>
        <taxon>Fabales</taxon>
        <taxon>Fabaceae</taxon>
        <taxon>Papilionoideae</taxon>
        <taxon>50 kb inversion clade</taxon>
        <taxon>NPAAA clade</taxon>
        <taxon>indigoferoid/millettioid clade</taxon>
        <taxon>Phaseoleae</taxon>
        <taxon>Mucuna</taxon>
    </lineage>
</organism>
<protein>
    <submittedName>
        <fullName evidence="1">Uncharacterized protein</fullName>
    </submittedName>
</protein>
<dbReference type="EMBL" id="QJKJ01006015">
    <property type="protein sequence ID" value="RDX88218.1"/>
    <property type="molecule type" value="Genomic_DNA"/>
</dbReference>
<dbReference type="Proteomes" id="UP000257109">
    <property type="component" value="Unassembled WGS sequence"/>
</dbReference>
<accession>A0A371GCD1</accession>
<name>A0A371GCD1_MUCPR</name>
<evidence type="ECO:0000313" key="1">
    <source>
        <dbReference type="EMBL" id="RDX88218.1"/>
    </source>
</evidence>
<gene>
    <name evidence="1" type="ORF">CR513_30220</name>
</gene>
<comment type="caution">
    <text evidence="1">The sequence shown here is derived from an EMBL/GenBank/DDBJ whole genome shotgun (WGS) entry which is preliminary data.</text>
</comment>
<reference evidence="1" key="1">
    <citation type="submission" date="2018-05" db="EMBL/GenBank/DDBJ databases">
        <title>Draft genome of Mucuna pruriens seed.</title>
        <authorList>
            <person name="Nnadi N.E."/>
            <person name="Vos R."/>
            <person name="Hasami M.H."/>
            <person name="Devisetty U.K."/>
            <person name="Aguiy J.C."/>
        </authorList>
    </citation>
    <scope>NUCLEOTIDE SEQUENCE [LARGE SCALE GENOMIC DNA]</scope>
    <source>
        <strain evidence="1">JCA_2017</strain>
    </source>
</reference>